<protein>
    <submittedName>
        <fullName evidence="7">Mss4-like protein</fullName>
    </submittedName>
</protein>
<keyword evidence="3" id="KW-0862">Zinc</keyword>
<dbReference type="InterPro" id="IPR011057">
    <property type="entry name" value="Mss4-like_sf"/>
</dbReference>
<dbReference type="GO" id="GO:0046872">
    <property type="term" value="F:metal ion binding"/>
    <property type="evidence" value="ECO:0007669"/>
    <property type="project" value="UniProtKB-KW"/>
</dbReference>
<gene>
    <name evidence="7" type="ORF">NKR19_g9784</name>
</gene>
<proteinExistence type="inferred from homology"/>
<keyword evidence="8" id="KW-1185">Reference proteome</keyword>
<dbReference type="EMBL" id="JANBVN010000258">
    <property type="protein sequence ID" value="KAJ9130697.1"/>
    <property type="molecule type" value="Genomic_DNA"/>
</dbReference>
<accession>A0AA38RAA1</accession>
<dbReference type="Pfam" id="PF04828">
    <property type="entry name" value="GFA"/>
    <property type="match status" value="1"/>
</dbReference>
<dbReference type="InterPro" id="IPR006913">
    <property type="entry name" value="CENP-V/GFA"/>
</dbReference>
<organism evidence="7 8">
    <name type="scientific">Coniochaeta hoffmannii</name>
    <dbReference type="NCBI Taxonomy" id="91930"/>
    <lineage>
        <taxon>Eukaryota</taxon>
        <taxon>Fungi</taxon>
        <taxon>Dikarya</taxon>
        <taxon>Ascomycota</taxon>
        <taxon>Pezizomycotina</taxon>
        <taxon>Sordariomycetes</taxon>
        <taxon>Sordariomycetidae</taxon>
        <taxon>Coniochaetales</taxon>
        <taxon>Coniochaetaceae</taxon>
        <taxon>Coniochaeta</taxon>
    </lineage>
</organism>
<evidence type="ECO:0000256" key="4">
    <source>
        <dbReference type="ARBA" id="ARBA00023239"/>
    </source>
</evidence>
<evidence type="ECO:0000259" key="6">
    <source>
        <dbReference type="PROSITE" id="PS51891"/>
    </source>
</evidence>
<dbReference type="Gene3D" id="3.90.1590.10">
    <property type="entry name" value="glutathione-dependent formaldehyde- activating enzyme (gfa)"/>
    <property type="match status" value="2"/>
</dbReference>
<evidence type="ECO:0000256" key="1">
    <source>
        <dbReference type="ARBA" id="ARBA00005495"/>
    </source>
</evidence>
<dbReference type="PANTHER" id="PTHR33337">
    <property type="entry name" value="GFA DOMAIN-CONTAINING PROTEIN"/>
    <property type="match status" value="1"/>
</dbReference>
<feature type="domain" description="CENP-V/GFA" evidence="6">
    <location>
        <begin position="15"/>
        <end position="138"/>
    </location>
</feature>
<reference evidence="7" key="1">
    <citation type="submission" date="2022-07" db="EMBL/GenBank/DDBJ databases">
        <title>Fungi with potential for degradation of polypropylene.</title>
        <authorList>
            <person name="Gostincar C."/>
        </authorList>
    </citation>
    <scope>NUCLEOTIDE SEQUENCE</scope>
    <source>
        <strain evidence="7">EXF-13287</strain>
    </source>
</reference>
<evidence type="ECO:0000256" key="5">
    <source>
        <dbReference type="SAM" id="MobiDB-lite"/>
    </source>
</evidence>
<dbReference type="Proteomes" id="UP001174691">
    <property type="component" value="Unassembled WGS sequence"/>
</dbReference>
<feature type="region of interest" description="Disordered" evidence="5">
    <location>
        <begin position="153"/>
        <end position="175"/>
    </location>
</feature>
<keyword evidence="2" id="KW-0479">Metal-binding</keyword>
<dbReference type="AlphaFoldDB" id="A0AA38RAA1"/>
<evidence type="ECO:0000256" key="2">
    <source>
        <dbReference type="ARBA" id="ARBA00022723"/>
    </source>
</evidence>
<dbReference type="SUPFAM" id="SSF51316">
    <property type="entry name" value="Mss4-like"/>
    <property type="match status" value="2"/>
</dbReference>
<evidence type="ECO:0000256" key="3">
    <source>
        <dbReference type="ARBA" id="ARBA00022833"/>
    </source>
</evidence>
<dbReference type="GO" id="GO:0016846">
    <property type="term" value="F:carbon-sulfur lyase activity"/>
    <property type="evidence" value="ECO:0007669"/>
    <property type="project" value="InterPro"/>
</dbReference>
<evidence type="ECO:0000313" key="7">
    <source>
        <dbReference type="EMBL" id="KAJ9130697.1"/>
    </source>
</evidence>
<dbReference type="PANTHER" id="PTHR33337:SF40">
    <property type="entry name" value="CENP-V_GFA DOMAIN-CONTAINING PROTEIN-RELATED"/>
    <property type="match status" value="1"/>
</dbReference>
<name>A0AA38RAA1_9PEZI</name>
<sequence length="399" mass="43468">MSASQDSNPDQAVTLTSQCLCKAHTFTTSVPASTLPLETSACHCTSCRHSTGAMYSMDINWPGSTDAIRASDLRRFDFSPKVKVLFCGTCGTTMFFEFREHGPDGPLVTGVFTGTLANVAQPGLVRIAYHIFVGDTIDGGASMWLRRPNADGTPAKRFRAGESSSEELPTDWPASPPPPCAPAQGPVDVPIWCKCRGVDFILRPDFSSVADADLPFFVDPETKKLYASFDPCDSCRLAVGIDIVNWTFSLLQHIHYADSSSSNPFPKTAAELKAAVSKPLADRDPRLGTLSLYESSPGAQRYFCGRCSATVFYACDSRQDMVDVAVGLLESPSGGARAEDVLTWALGGKMIWRQDAAGGWREGLVRAVEEGTEEFRLERGLPVNFRRRIREEAEKKKEG</sequence>
<keyword evidence="4" id="KW-0456">Lyase</keyword>
<evidence type="ECO:0000313" key="8">
    <source>
        <dbReference type="Proteomes" id="UP001174691"/>
    </source>
</evidence>
<dbReference type="PROSITE" id="PS51891">
    <property type="entry name" value="CENP_V_GFA"/>
    <property type="match status" value="1"/>
</dbReference>
<comment type="caution">
    <text evidence="7">The sequence shown here is derived from an EMBL/GenBank/DDBJ whole genome shotgun (WGS) entry which is preliminary data.</text>
</comment>
<comment type="similarity">
    <text evidence="1">Belongs to the Gfa family.</text>
</comment>